<gene>
    <name evidence="3" type="ORF">QNN03_00605</name>
</gene>
<dbReference type="Pfam" id="PF07228">
    <property type="entry name" value="SpoIIE"/>
    <property type="match status" value="1"/>
</dbReference>
<dbReference type="InterPro" id="IPR029016">
    <property type="entry name" value="GAF-like_dom_sf"/>
</dbReference>
<dbReference type="SMART" id="SM00065">
    <property type="entry name" value="GAF"/>
    <property type="match status" value="1"/>
</dbReference>
<dbReference type="Pfam" id="PF01590">
    <property type="entry name" value="GAF"/>
    <property type="match status" value="1"/>
</dbReference>
<dbReference type="InterPro" id="IPR001932">
    <property type="entry name" value="PPM-type_phosphatase-like_dom"/>
</dbReference>
<dbReference type="InterPro" id="IPR003594">
    <property type="entry name" value="HATPase_dom"/>
</dbReference>
<accession>A0ABT7IQS4</accession>
<dbReference type="Pfam" id="PF13581">
    <property type="entry name" value="HATPase_c_2"/>
    <property type="match status" value="1"/>
</dbReference>
<dbReference type="CDD" id="cd00130">
    <property type="entry name" value="PAS"/>
    <property type="match status" value="1"/>
</dbReference>
<comment type="caution">
    <text evidence="3">The sequence shown here is derived from an EMBL/GenBank/DDBJ whole genome shotgun (WGS) entry which is preliminary data.</text>
</comment>
<name>A0ABT7IQS4_9ACTN</name>
<dbReference type="Gene3D" id="3.60.40.10">
    <property type="entry name" value="PPM-type phosphatase domain"/>
    <property type="match status" value="1"/>
</dbReference>
<dbReference type="PANTHER" id="PTHR43156:SF2">
    <property type="entry name" value="STAGE II SPORULATION PROTEIN E"/>
    <property type="match status" value="1"/>
</dbReference>
<dbReference type="InterPro" id="IPR000014">
    <property type="entry name" value="PAS"/>
</dbReference>
<dbReference type="SMART" id="SM00331">
    <property type="entry name" value="PP2C_SIG"/>
    <property type="match status" value="1"/>
</dbReference>
<dbReference type="InterPro" id="IPR035965">
    <property type="entry name" value="PAS-like_dom_sf"/>
</dbReference>
<proteinExistence type="predicted"/>
<evidence type="ECO:0000259" key="2">
    <source>
        <dbReference type="PROSITE" id="PS50112"/>
    </source>
</evidence>
<evidence type="ECO:0000313" key="3">
    <source>
        <dbReference type="EMBL" id="MDL2074932.1"/>
    </source>
</evidence>
<organism evidence="3 4">
    <name type="scientific">Streptomyces fuscus</name>
    <dbReference type="NCBI Taxonomy" id="3048495"/>
    <lineage>
        <taxon>Bacteria</taxon>
        <taxon>Bacillati</taxon>
        <taxon>Actinomycetota</taxon>
        <taxon>Actinomycetes</taxon>
        <taxon>Kitasatosporales</taxon>
        <taxon>Streptomycetaceae</taxon>
        <taxon>Streptomyces</taxon>
    </lineage>
</organism>
<dbReference type="CDD" id="cd16936">
    <property type="entry name" value="HATPase_RsbW-like"/>
    <property type="match status" value="1"/>
</dbReference>
<dbReference type="InterPro" id="IPR036457">
    <property type="entry name" value="PPM-type-like_dom_sf"/>
</dbReference>
<dbReference type="Proteomes" id="UP001241926">
    <property type="component" value="Unassembled WGS sequence"/>
</dbReference>
<dbReference type="InterPro" id="IPR003018">
    <property type="entry name" value="GAF"/>
</dbReference>
<keyword evidence="1" id="KW-0378">Hydrolase</keyword>
<dbReference type="Gene3D" id="3.30.450.20">
    <property type="entry name" value="PAS domain"/>
    <property type="match status" value="2"/>
</dbReference>
<protein>
    <submittedName>
        <fullName evidence="3">SpoIIE family protein phosphatase</fullName>
    </submittedName>
</protein>
<dbReference type="InterPro" id="IPR036890">
    <property type="entry name" value="HATPase_C_sf"/>
</dbReference>
<dbReference type="InterPro" id="IPR052016">
    <property type="entry name" value="Bact_Sigma-Reg"/>
</dbReference>
<feature type="domain" description="PAS" evidence="2">
    <location>
        <begin position="23"/>
        <end position="56"/>
    </location>
</feature>
<dbReference type="SUPFAM" id="SSF55785">
    <property type="entry name" value="PYP-like sensor domain (PAS domain)"/>
    <property type="match status" value="2"/>
</dbReference>
<evidence type="ECO:0000256" key="1">
    <source>
        <dbReference type="ARBA" id="ARBA00022801"/>
    </source>
</evidence>
<dbReference type="PANTHER" id="PTHR43156">
    <property type="entry name" value="STAGE II SPORULATION PROTEIN E-RELATED"/>
    <property type="match status" value="1"/>
</dbReference>
<sequence length="788" mass="84621">MSGSNDHVGPGSGVLDGLVTAGLDADGTVLRWSRAAAELVGFEAREVCGHSIRDFVGDGGDPGALFGRVRLNRRGGGGIEVDYRVFPLADCDEVLVVAAPVRGFDDRALGAAMARALFAQDAIGASVHGLDLSLLRANGFPAMLGAPAVRPGSRLRDILVAEDAEDIEESLRQVLESGEPLVGNELRIRSRWAPDRERFFRMSAVRLEDEQGRPAGAAAVFTYPTRQRRARSHLDLLREAAIKVGGSLDVRRTAQDLAESVCPGLGDLGAVDLAEAVLSGDEPPHWSGGGDLHLRTVASATGEFPGRIRPDEPLPPFPDHADLRNLQRGETLAMTRAEFEAALDDPELVEILAPEEWYSVVIAPLYARGFVLGNLQVWRITDPEPFTREDIDLVTQIASQGALAIDNARRYTREHRAAVALQQRLLPRATTDTPAAETAGLYRPAGGGAEIGGDWFDAIPLPSLRLALVVGDVAGHGLHATATMGRLRAAIHTLADLEPDPGELLTRVDALVQRLAHEAPVELRDTVSATCLYAVYDPVTCQCAFASAGQTAPVVLRPDGTRQEIRIAPGPPLGVGGMPFEVSTVEVEPGSLIALYTKGMVAGDGRDPDEGLSLLTDSLSAHIRRKTPLDLMGAAVLGDLGLKPGREDVTLLLARTRAVPGDHIAHWEFPADLTVVGEAREKITRQLADWGLDELAFTTELVVSELVTNAVRYAGGPVSLRLIREDVLVCEVTDPSNTQPRLRRARTTDEGGRGLFLVAQLTTRWGCRYGQTGKTIWTEQPLDAKDEH</sequence>
<keyword evidence="4" id="KW-1185">Reference proteome</keyword>
<dbReference type="Gene3D" id="3.30.565.10">
    <property type="entry name" value="Histidine kinase-like ATPase, C-terminal domain"/>
    <property type="match status" value="1"/>
</dbReference>
<dbReference type="Gene3D" id="3.30.450.40">
    <property type="match status" value="1"/>
</dbReference>
<dbReference type="SUPFAM" id="SSF55874">
    <property type="entry name" value="ATPase domain of HSP90 chaperone/DNA topoisomerase II/histidine kinase"/>
    <property type="match status" value="1"/>
</dbReference>
<dbReference type="SUPFAM" id="SSF55781">
    <property type="entry name" value="GAF domain-like"/>
    <property type="match status" value="1"/>
</dbReference>
<dbReference type="PROSITE" id="PS50112">
    <property type="entry name" value="PAS"/>
    <property type="match status" value="1"/>
</dbReference>
<dbReference type="Pfam" id="PF08448">
    <property type="entry name" value="PAS_4"/>
    <property type="match status" value="1"/>
</dbReference>
<dbReference type="RefSeq" id="WP_285429636.1">
    <property type="nucleotide sequence ID" value="NZ_JASJUS010000001.1"/>
</dbReference>
<dbReference type="InterPro" id="IPR013656">
    <property type="entry name" value="PAS_4"/>
</dbReference>
<reference evidence="3 4" key="1">
    <citation type="submission" date="2023-05" db="EMBL/GenBank/DDBJ databases">
        <title>Streptomyces fuscus sp. nov., a brown-black pigment producing actinomyces isolated from dry sand of Sea duck farm.</title>
        <authorList>
            <person name="Xie J."/>
            <person name="Shen N."/>
        </authorList>
    </citation>
    <scope>NUCLEOTIDE SEQUENCE [LARGE SCALE GENOMIC DNA]</scope>
    <source>
        <strain evidence="3 4">GXMU-J15</strain>
    </source>
</reference>
<dbReference type="EMBL" id="JASJUS010000001">
    <property type="protein sequence ID" value="MDL2074932.1"/>
    <property type="molecule type" value="Genomic_DNA"/>
</dbReference>
<evidence type="ECO:0000313" key="4">
    <source>
        <dbReference type="Proteomes" id="UP001241926"/>
    </source>
</evidence>